<organism evidence="6 7">
    <name type="scientific">Paraphotobacterium marinum</name>
    <dbReference type="NCBI Taxonomy" id="1755811"/>
    <lineage>
        <taxon>Bacteria</taxon>
        <taxon>Pseudomonadati</taxon>
        <taxon>Pseudomonadota</taxon>
        <taxon>Gammaproteobacteria</taxon>
        <taxon>Vibrionales</taxon>
        <taxon>Vibrionaceae</taxon>
        <taxon>Paraphotobacterium</taxon>
    </lineage>
</organism>
<keyword evidence="3" id="KW-0564">Palmitate</keyword>
<accession>A0A220VC80</accession>
<dbReference type="GO" id="GO:0001530">
    <property type="term" value="F:lipopolysaccharide binding"/>
    <property type="evidence" value="ECO:0007669"/>
    <property type="project" value="TreeGrafter"/>
</dbReference>
<protein>
    <recommendedName>
        <fullName evidence="8">LPS-assembly lipoprotein LptE</fullName>
    </recommendedName>
</protein>
<evidence type="ECO:0008006" key="8">
    <source>
        <dbReference type="Google" id="ProtNLM"/>
    </source>
</evidence>
<sequence>MESKVVKFILSIVIASVLSGCGYHLRGSKGINTNASLQQISLTTLNPYDDVSREVKQALLLNGTKIVDANDEIPQIKIISSSFVVGSSGKNQAYQTVQSLYKFTINYQVIFPNQLPQNYSSIVTEYSLTPTASNPNAGTALNTQLKQELMEEAVSKMISQINRIQFIS</sequence>
<dbReference type="GO" id="GO:0015920">
    <property type="term" value="P:lipopolysaccharide transport"/>
    <property type="evidence" value="ECO:0007669"/>
    <property type="project" value="TreeGrafter"/>
</dbReference>
<evidence type="ECO:0000256" key="5">
    <source>
        <dbReference type="ARBA" id="ARBA00023288"/>
    </source>
</evidence>
<keyword evidence="1" id="KW-0732">Signal</keyword>
<dbReference type="PROSITE" id="PS51257">
    <property type="entry name" value="PROKAR_LIPOPROTEIN"/>
    <property type="match status" value="1"/>
</dbReference>
<evidence type="ECO:0000256" key="3">
    <source>
        <dbReference type="ARBA" id="ARBA00023139"/>
    </source>
</evidence>
<dbReference type="GO" id="GO:0019867">
    <property type="term" value="C:outer membrane"/>
    <property type="evidence" value="ECO:0007669"/>
    <property type="project" value="InterPro"/>
</dbReference>
<keyword evidence="5" id="KW-0449">Lipoprotein</keyword>
<gene>
    <name evidence="6" type="ORF">CF386_01155</name>
</gene>
<evidence type="ECO:0000313" key="6">
    <source>
        <dbReference type="EMBL" id="ASK77782.1"/>
    </source>
</evidence>
<keyword evidence="7" id="KW-1185">Reference proteome</keyword>
<dbReference type="EMBL" id="CP022355">
    <property type="protein sequence ID" value="ASK77782.1"/>
    <property type="molecule type" value="Genomic_DNA"/>
</dbReference>
<evidence type="ECO:0000256" key="1">
    <source>
        <dbReference type="ARBA" id="ARBA00022729"/>
    </source>
</evidence>
<dbReference type="PANTHER" id="PTHR38098:SF1">
    <property type="entry name" value="LPS-ASSEMBLY LIPOPROTEIN LPTE"/>
    <property type="match status" value="1"/>
</dbReference>
<dbReference type="Pfam" id="PF04390">
    <property type="entry name" value="LptE"/>
    <property type="match status" value="1"/>
</dbReference>
<dbReference type="KEGG" id="pmai:CF386_01155"/>
<dbReference type="InterPro" id="IPR007485">
    <property type="entry name" value="LPS_assembly_LptE"/>
</dbReference>
<dbReference type="RefSeq" id="WP_089072692.1">
    <property type="nucleotide sequence ID" value="NZ_CBCSAM010000007.1"/>
</dbReference>
<keyword evidence="2" id="KW-0472">Membrane</keyword>
<name>A0A220VC80_9GAMM</name>
<keyword evidence="4" id="KW-0998">Cell outer membrane</keyword>
<dbReference type="GO" id="GO:0043165">
    <property type="term" value="P:Gram-negative-bacterium-type cell outer membrane assembly"/>
    <property type="evidence" value="ECO:0007669"/>
    <property type="project" value="InterPro"/>
</dbReference>
<dbReference type="Gene3D" id="3.30.160.150">
    <property type="entry name" value="Lipoprotein like domain"/>
    <property type="match status" value="1"/>
</dbReference>
<dbReference type="Proteomes" id="UP000242175">
    <property type="component" value="Chromosome large"/>
</dbReference>
<evidence type="ECO:0000256" key="2">
    <source>
        <dbReference type="ARBA" id="ARBA00023136"/>
    </source>
</evidence>
<dbReference type="PANTHER" id="PTHR38098">
    <property type="entry name" value="LPS-ASSEMBLY LIPOPROTEIN LPTE"/>
    <property type="match status" value="1"/>
</dbReference>
<dbReference type="AlphaFoldDB" id="A0A220VC80"/>
<evidence type="ECO:0000256" key="4">
    <source>
        <dbReference type="ARBA" id="ARBA00023237"/>
    </source>
</evidence>
<evidence type="ECO:0000313" key="7">
    <source>
        <dbReference type="Proteomes" id="UP000242175"/>
    </source>
</evidence>
<reference evidence="6 7" key="1">
    <citation type="journal article" date="2016" name="Int. J. Syst. Evol. Microbiol.">
        <title>Paraphotobacterium marinum gen. nov., sp. nov., a member of the family Vibrionaceae, isolated from surface seawater.</title>
        <authorList>
            <person name="Huang Z."/>
            <person name="Dong C."/>
            <person name="Shao Z."/>
        </authorList>
    </citation>
    <scope>NUCLEOTIDE SEQUENCE [LARGE SCALE GENOMIC DNA]</scope>
    <source>
        <strain evidence="6 7">NSCS20N07D</strain>
    </source>
</reference>
<dbReference type="GO" id="GO:1990351">
    <property type="term" value="C:transporter complex"/>
    <property type="evidence" value="ECO:0007669"/>
    <property type="project" value="TreeGrafter"/>
</dbReference>
<dbReference type="OrthoDB" id="5801564at2"/>
<proteinExistence type="predicted"/>